<evidence type="ECO:0000256" key="13">
    <source>
        <dbReference type="ARBA" id="ARBA00043219"/>
    </source>
</evidence>
<dbReference type="Proteomes" id="UP000038010">
    <property type="component" value="Unassembled WGS sequence"/>
</dbReference>
<keyword evidence="5" id="KW-0637">Prenyltransferase</keyword>
<dbReference type="PROSITE" id="PS51147">
    <property type="entry name" value="PFTA"/>
    <property type="match status" value="5"/>
</dbReference>
<keyword evidence="6 14" id="KW-0808">Transferase</keyword>
<proteinExistence type="inferred from homology"/>
<dbReference type="RefSeq" id="XP_018005735.1">
    <property type="nucleotide sequence ID" value="XM_018143500.1"/>
</dbReference>
<dbReference type="SUPFAM" id="SSF48439">
    <property type="entry name" value="Protein prenylyltransferase"/>
    <property type="match status" value="1"/>
</dbReference>
<dbReference type="GO" id="GO:0004662">
    <property type="term" value="F:CAAX-protein geranylgeranyltransferase activity"/>
    <property type="evidence" value="ECO:0007669"/>
    <property type="project" value="UniProtKB-EC"/>
</dbReference>
<evidence type="ECO:0000313" key="14">
    <source>
        <dbReference type="EMBL" id="KPI45772.1"/>
    </source>
</evidence>
<evidence type="ECO:0000256" key="9">
    <source>
        <dbReference type="ARBA" id="ARBA00040965"/>
    </source>
</evidence>
<gene>
    <name evidence="14" type="ORF">AB675_344</name>
</gene>
<dbReference type="STRING" id="1664694.A0A0N1HY98"/>
<evidence type="ECO:0000256" key="2">
    <source>
        <dbReference type="ARBA" id="ARBA00006734"/>
    </source>
</evidence>
<comment type="similarity">
    <text evidence="2">Belongs to the protein prenyltransferase subunit alpha family.</text>
</comment>
<evidence type="ECO:0000256" key="5">
    <source>
        <dbReference type="ARBA" id="ARBA00022602"/>
    </source>
</evidence>
<evidence type="ECO:0000313" key="15">
    <source>
        <dbReference type="Proteomes" id="UP000038010"/>
    </source>
</evidence>
<organism evidence="14 15">
    <name type="scientific">Cyphellophora attinorum</name>
    <dbReference type="NCBI Taxonomy" id="1664694"/>
    <lineage>
        <taxon>Eukaryota</taxon>
        <taxon>Fungi</taxon>
        <taxon>Dikarya</taxon>
        <taxon>Ascomycota</taxon>
        <taxon>Pezizomycotina</taxon>
        <taxon>Eurotiomycetes</taxon>
        <taxon>Chaetothyriomycetidae</taxon>
        <taxon>Chaetothyriales</taxon>
        <taxon>Cyphellophoraceae</taxon>
        <taxon>Cyphellophora</taxon>
    </lineage>
</organism>
<evidence type="ECO:0000256" key="6">
    <source>
        <dbReference type="ARBA" id="ARBA00022679"/>
    </source>
</evidence>
<dbReference type="VEuPathDB" id="FungiDB:AB675_344"/>
<dbReference type="OrthoDB" id="272289at2759"/>
<dbReference type="InterPro" id="IPR002088">
    <property type="entry name" value="Prenyl_trans_a"/>
</dbReference>
<dbReference type="GO" id="GO:0005953">
    <property type="term" value="C:CAAX-protein geranylgeranyltransferase complex"/>
    <property type="evidence" value="ECO:0007669"/>
    <property type="project" value="TreeGrafter"/>
</dbReference>
<evidence type="ECO:0000256" key="10">
    <source>
        <dbReference type="ARBA" id="ARBA00041392"/>
    </source>
</evidence>
<protein>
    <recommendedName>
        <fullName evidence="9">Protein farnesyltransferase/geranylgeranyltransferase type-1 subunit alpha</fullName>
        <ecNumber evidence="4">2.5.1.58</ecNumber>
        <ecNumber evidence="3">2.5.1.59</ecNumber>
    </recommendedName>
    <alternativeName>
        <fullName evidence="12">CAAX farnesyltransferase subunit alpha</fullName>
    </alternativeName>
    <alternativeName>
        <fullName evidence="11">FTase-alpha</fullName>
    </alternativeName>
    <alternativeName>
        <fullName evidence="10">Ras proteins prenyltransferase subunit alpha</fullName>
    </alternativeName>
    <alternativeName>
        <fullName evidence="13">Type I protein geranyl-geranyltransferase subunit alpha</fullName>
    </alternativeName>
</protein>
<dbReference type="EC" id="2.5.1.58" evidence="4"/>
<accession>A0A0N1HY98</accession>
<keyword evidence="15" id="KW-1185">Reference proteome</keyword>
<keyword evidence="8" id="KW-0460">Magnesium</keyword>
<reference evidence="14 15" key="1">
    <citation type="submission" date="2015-06" db="EMBL/GenBank/DDBJ databases">
        <title>Draft genome of the ant-associated black yeast Phialophora attae CBS 131958.</title>
        <authorList>
            <person name="Moreno L.F."/>
            <person name="Stielow B.J."/>
            <person name="de Hoog S."/>
            <person name="Vicente V.A."/>
            <person name="Weiss V.A."/>
            <person name="de Vries M."/>
            <person name="Cruz L.M."/>
            <person name="Souza E.M."/>
        </authorList>
    </citation>
    <scope>NUCLEOTIDE SEQUENCE [LARGE SCALE GENOMIC DNA]</scope>
    <source>
        <strain evidence="14 15">CBS 131958</strain>
    </source>
</reference>
<evidence type="ECO:0000256" key="3">
    <source>
        <dbReference type="ARBA" id="ARBA00012700"/>
    </source>
</evidence>
<evidence type="ECO:0000256" key="11">
    <source>
        <dbReference type="ARBA" id="ARBA00042436"/>
    </source>
</evidence>
<name>A0A0N1HY98_9EURO</name>
<sequence>MAPYTYDHLRPKAKSRDPFYAVSADWADVIPIPLIEGGPQPPLEPGQPEPPPPAPALATIAYSQRYLEAMSYLRAVMADNEFSERCLALTEDIIEQNPAHYTVWLYRMKCLRQLWGVDAKGATLVFEGAEDEGKVVEGVNRELEWLERRSERNLKNYQIWHHRQSLLTLLPTHLPLPETEIPFLTHILSFDAKNYHVWTYRQWLCRRYHTTLLTDPSPELLSLEALINEDCRNNSAWSHRYFVVFGHEELAELEKPEGEAKSRVRKELLEHKMLGEVDEVVLQRELSFTRGWIEAAPQNASPWNYLRGVLKRAGRGTGTEREFCESFVRPKRNPGVDTWGGEDRIEDEGPLDYEGDGVRSSHAIDWLSIIYAEEGTEEGKEKARACLRALGNKWDIIRKNYWNHRMKSI</sequence>
<dbReference type="GO" id="GO:0004660">
    <property type="term" value="F:protein farnesyltransferase activity"/>
    <property type="evidence" value="ECO:0007669"/>
    <property type="project" value="UniProtKB-EC"/>
</dbReference>
<comment type="cofactor">
    <cofactor evidence="1">
        <name>Mg(2+)</name>
        <dbReference type="ChEBI" id="CHEBI:18420"/>
    </cofactor>
</comment>
<dbReference type="EC" id="2.5.1.59" evidence="3"/>
<keyword evidence="7" id="KW-0677">Repeat</keyword>
<dbReference type="AlphaFoldDB" id="A0A0N1HY98"/>
<evidence type="ECO:0000256" key="12">
    <source>
        <dbReference type="ARBA" id="ARBA00043086"/>
    </source>
</evidence>
<evidence type="ECO:0000256" key="4">
    <source>
        <dbReference type="ARBA" id="ARBA00012702"/>
    </source>
</evidence>
<dbReference type="Pfam" id="PF01239">
    <property type="entry name" value="PPTA"/>
    <property type="match status" value="5"/>
</dbReference>
<dbReference type="PANTHER" id="PTHR11129:SF1">
    <property type="entry name" value="PROTEIN FARNESYLTRANSFERASE_GERANYLGERANYLTRANSFERASE TYPE-1 SUBUNIT ALPHA"/>
    <property type="match status" value="1"/>
</dbReference>
<dbReference type="GeneID" id="28735370"/>
<evidence type="ECO:0000256" key="8">
    <source>
        <dbReference type="ARBA" id="ARBA00022842"/>
    </source>
</evidence>
<evidence type="ECO:0000256" key="7">
    <source>
        <dbReference type="ARBA" id="ARBA00022737"/>
    </source>
</evidence>
<dbReference type="GO" id="GO:0005965">
    <property type="term" value="C:protein farnesyltransferase complex"/>
    <property type="evidence" value="ECO:0007669"/>
    <property type="project" value="TreeGrafter"/>
</dbReference>
<evidence type="ECO:0000256" key="1">
    <source>
        <dbReference type="ARBA" id="ARBA00001946"/>
    </source>
</evidence>
<dbReference type="EMBL" id="LFJN01000001">
    <property type="protein sequence ID" value="KPI45772.1"/>
    <property type="molecule type" value="Genomic_DNA"/>
</dbReference>
<dbReference type="Gene3D" id="1.25.40.120">
    <property type="entry name" value="Protein prenylyltransferase"/>
    <property type="match status" value="1"/>
</dbReference>
<dbReference type="PANTHER" id="PTHR11129">
    <property type="entry name" value="PROTEIN FARNESYLTRANSFERASE ALPHA SUBUNIT/RAB GERANYLGERANYL TRANSFERASE ALPHA SUBUNIT"/>
    <property type="match status" value="1"/>
</dbReference>
<comment type="caution">
    <text evidence="14">The sequence shown here is derived from an EMBL/GenBank/DDBJ whole genome shotgun (WGS) entry which is preliminary data.</text>
</comment>